<keyword evidence="6" id="KW-1185">Reference proteome</keyword>
<feature type="compositionally biased region" description="Basic and acidic residues" evidence="3">
    <location>
        <begin position="507"/>
        <end position="529"/>
    </location>
</feature>
<dbReference type="GO" id="GO:0008270">
    <property type="term" value="F:zinc ion binding"/>
    <property type="evidence" value="ECO:0007669"/>
    <property type="project" value="InterPro"/>
</dbReference>
<dbReference type="Pfam" id="PF04082">
    <property type="entry name" value="Fungal_trans"/>
    <property type="match status" value="1"/>
</dbReference>
<evidence type="ECO:0000313" key="5">
    <source>
        <dbReference type="EMBL" id="PSS34235.1"/>
    </source>
</evidence>
<protein>
    <recommendedName>
        <fullName evidence="4">Xylanolytic transcriptional activator regulatory domain-containing protein</fullName>
    </recommendedName>
</protein>
<feature type="compositionally biased region" description="Low complexity" evidence="3">
    <location>
        <begin position="446"/>
        <end position="458"/>
    </location>
</feature>
<dbReference type="OrthoDB" id="4934715at2759"/>
<dbReference type="Proteomes" id="UP000186601">
    <property type="component" value="Unassembled WGS sequence"/>
</dbReference>
<reference evidence="5 6" key="1">
    <citation type="submission" date="2018-02" db="EMBL/GenBank/DDBJ databases">
        <title>Genome sequence of the basidiomycete white-rot fungus Phlebia centrifuga.</title>
        <authorList>
            <person name="Granchi Z."/>
            <person name="Peng M."/>
            <person name="de Vries R.P."/>
            <person name="Hilden K."/>
            <person name="Makela M.R."/>
            <person name="Grigoriev I."/>
            <person name="Riley R."/>
        </authorList>
    </citation>
    <scope>NUCLEOTIDE SEQUENCE [LARGE SCALE GENOMIC DNA]</scope>
    <source>
        <strain evidence="5 6">FBCC195</strain>
    </source>
</reference>
<sequence length="820" mass="88918">MFTWNENGVDSKSKAELAREVFGIAGSGKKTNGVGKDRGATSPRPTLSFFAAASAAFALGALMAKDEGDLAPPSTADGEVVARNSPAELFALSDQALSVFEKTSSYDVDSVVAMLLQVLYLLHDGQMRVAQAVFPLMGKLVNVSRMMGLAIDPDEFPGTYSLFDAEMRRRVWWDVLYYDALVSECMGHQALITDNCFTTRLPAEVDETKFTPSSTTPPLPVPDEVDGSLSFFVLRCRLAQLIKSMQKQIMRDSLAEESQDISVDTAAAGENEVNNWLDELPPAYKLSTDLDVTQPFAANPSLSPNLLGQRCVIAIVTNRLILKLYLPFLKEGSGLAPSKPSHQTVLGTINAAHSIIYASRLMHSIWRESRPATFDFYDFGRTLFDAAIVCAHTVIQQPTGVLAPEAMKCVTSALEVMRAMTAAKSRPDTGEAIKIVEMMKEKAEQARSLGSSESSAAGSKRKREGDNLITTLTAGFQLPFVGPSVSSARPEQPRPPISMSKIAASGLKKDESRSSKTSKDKGKEKDKLPRYPPVGIRVRSGSGQAPSVRQRTNSVAPSPSPMTPAGGRMLAPSTTGVGPPMSSHSQTSPSSDRPTPSSTSTSTPITDPHASSGYTFSNQPPQQSQQHIMSQEPMQQEYVDYSAGSSDEMGIDSRRYSHSYSNTPQSASTIYDQRTSQSPYATSPHTNSGNYRTGLPPTEYYLPSYPTVPSSGYEQSGLGQVQNLPMPPYSIDTNMAGGISSSIPGTPREQSYMVPTEKSGPSYDHQVGKAELERQMNHQYQPTAAAHGLPMTATQMSVQGWPQSEMRANTWQSDYKYYTT</sequence>
<feature type="region of interest" description="Disordered" evidence="3">
    <location>
        <begin position="480"/>
        <end position="698"/>
    </location>
</feature>
<feature type="region of interest" description="Disordered" evidence="3">
    <location>
        <begin position="744"/>
        <end position="764"/>
    </location>
</feature>
<feature type="compositionally biased region" description="Low complexity" evidence="3">
    <location>
        <begin position="579"/>
        <end position="608"/>
    </location>
</feature>
<feature type="compositionally biased region" description="Polar residues" evidence="3">
    <location>
        <begin position="541"/>
        <end position="557"/>
    </location>
</feature>
<proteinExistence type="predicted"/>
<dbReference type="InterPro" id="IPR007219">
    <property type="entry name" value="XnlR_reg_dom"/>
</dbReference>
<feature type="compositionally biased region" description="Polar residues" evidence="3">
    <location>
        <begin position="612"/>
        <end position="634"/>
    </location>
</feature>
<keyword evidence="2" id="KW-0539">Nucleus</keyword>
<comment type="subcellular location">
    <subcellularLocation>
        <location evidence="1">Nucleus</location>
    </subcellularLocation>
</comment>
<feature type="region of interest" description="Disordered" evidence="3">
    <location>
        <begin position="444"/>
        <end position="464"/>
    </location>
</feature>
<organism evidence="5 6">
    <name type="scientific">Hermanssonia centrifuga</name>
    <dbReference type="NCBI Taxonomy" id="98765"/>
    <lineage>
        <taxon>Eukaryota</taxon>
        <taxon>Fungi</taxon>
        <taxon>Dikarya</taxon>
        <taxon>Basidiomycota</taxon>
        <taxon>Agaricomycotina</taxon>
        <taxon>Agaricomycetes</taxon>
        <taxon>Polyporales</taxon>
        <taxon>Meruliaceae</taxon>
        <taxon>Hermanssonia</taxon>
    </lineage>
</organism>
<evidence type="ECO:0000313" key="6">
    <source>
        <dbReference type="Proteomes" id="UP000186601"/>
    </source>
</evidence>
<evidence type="ECO:0000259" key="4">
    <source>
        <dbReference type="Pfam" id="PF04082"/>
    </source>
</evidence>
<name>A0A2R6RW61_9APHY</name>
<dbReference type="GO" id="GO:0006351">
    <property type="term" value="P:DNA-templated transcription"/>
    <property type="evidence" value="ECO:0007669"/>
    <property type="project" value="InterPro"/>
</dbReference>
<accession>A0A2R6RW61</accession>
<evidence type="ECO:0000256" key="2">
    <source>
        <dbReference type="ARBA" id="ARBA00023242"/>
    </source>
</evidence>
<feature type="compositionally biased region" description="Polar residues" evidence="3">
    <location>
        <begin position="658"/>
        <end position="691"/>
    </location>
</feature>
<dbReference type="EMBL" id="MLYV02000140">
    <property type="protein sequence ID" value="PSS34235.1"/>
    <property type="molecule type" value="Genomic_DNA"/>
</dbReference>
<dbReference type="PANTHER" id="PTHR31001:SF81">
    <property type="entry name" value="ZN(II)2CYS6 TRANSCRIPTION FACTOR"/>
    <property type="match status" value="1"/>
</dbReference>
<dbReference type="STRING" id="98765.A0A2R6RW61"/>
<dbReference type="CDD" id="cd12148">
    <property type="entry name" value="fungal_TF_MHR"/>
    <property type="match status" value="1"/>
</dbReference>
<dbReference type="AlphaFoldDB" id="A0A2R6RW61"/>
<feature type="domain" description="Xylanolytic transcriptional activator regulatory" evidence="4">
    <location>
        <begin position="54"/>
        <end position="262"/>
    </location>
</feature>
<dbReference type="InterPro" id="IPR050613">
    <property type="entry name" value="Sec_Metabolite_Reg"/>
</dbReference>
<evidence type="ECO:0000256" key="1">
    <source>
        <dbReference type="ARBA" id="ARBA00004123"/>
    </source>
</evidence>
<evidence type="ECO:0000256" key="3">
    <source>
        <dbReference type="SAM" id="MobiDB-lite"/>
    </source>
</evidence>
<dbReference type="PANTHER" id="PTHR31001">
    <property type="entry name" value="UNCHARACTERIZED TRANSCRIPTIONAL REGULATORY PROTEIN"/>
    <property type="match status" value="1"/>
</dbReference>
<gene>
    <name evidence="5" type="ORF">PHLCEN_2v1745</name>
</gene>
<dbReference type="GO" id="GO:0003677">
    <property type="term" value="F:DNA binding"/>
    <property type="evidence" value="ECO:0007669"/>
    <property type="project" value="InterPro"/>
</dbReference>
<comment type="caution">
    <text evidence="5">The sequence shown here is derived from an EMBL/GenBank/DDBJ whole genome shotgun (WGS) entry which is preliminary data.</text>
</comment>
<dbReference type="GO" id="GO:0005634">
    <property type="term" value="C:nucleus"/>
    <property type="evidence" value="ECO:0007669"/>
    <property type="project" value="UniProtKB-SubCell"/>
</dbReference>